<keyword evidence="4" id="KW-1185">Reference proteome</keyword>
<name>A0A2T4J423_FUSBL</name>
<accession>A0A2T4J423</accession>
<dbReference type="Proteomes" id="UP000241362">
    <property type="component" value="Unassembled WGS sequence"/>
</dbReference>
<evidence type="ECO:0000313" key="4">
    <source>
        <dbReference type="Proteomes" id="UP000241362"/>
    </source>
</evidence>
<dbReference type="AlphaFoldDB" id="A0A2T4J423"/>
<dbReference type="PANTHER" id="PTHR35024">
    <property type="entry name" value="HYPOTHETICAL CYTOSOLIC PROTEIN"/>
    <property type="match status" value="1"/>
</dbReference>
<evidence type="ECO:0000313" key="3">
    <source>
        <dbReference type="EMBL" id="PTE12656.1"/>
    </source>
</evidence>
<proteinExistence type="inferred from homology"/>
<protein>
    <submittedName>
        <fullName evidence="3">Polymer-forming cytoskeletal protein</fullName>
    </submittedName>
</protein>
<sequence length="124" mass="12662">MFSKSADPTAAPASRPASGAPASRSVLGSDLRITGEITSAGTVEVYGEVDGNLSADVLTVGQDGRISGSVSAQTVEVKGRLDGKVQSGSFTMRATSQVTAEVVYSTLVIESGAQIEGRFARPKV</sequence>
<evidence type="ECO:0000256" key="1">
    <source>
        <dbReference type="ARBA" id="ARBA00044755"/>
    </source>
</evidence>
<feature type="region of interest" description="Disordered" evidence="2">
    <location>
        <begin position="1"/>
        <end position="25"/>
    </location>
</feature>
<comment type="caution">
    <text evidence="3">The sequence shown here is derived from an EMBL/GenBank/DDBJ whole genome shotgun (WGS) entry which is preliminary data.</text>
</comment>
<dbReference type="Pfam" id="PF04519">
    <property type="entry name" value="Bactofilin"/>
    <property type="match status" value="1"/>
</dbReference>
<evidence type="ECO:0000256" key="2">
    <source>
        <dbReference type="SAM" id="MobiDB-lite"/>
    </source>
</evidence>
<gene>
    <name evidence="3" type="ORF">C5F44_17250</name>
</gene>
<dbReference type="EMBL" id="PZKE01000036">
    <property type="protein sequence ID" value="PTE12656.1"/>
    <property type="molecule type" value="Genomic_DNA"/>
</dbReference>
<dbReference type="RefSeq" id="WP_107674853.1">
    <property type="nucleotide sequence ID" value="NZ_PZKE01000036.1"/>
</dbReference>
<reference evidence="3 4" key="1">
    <citation type="submission" date="2018-03" db="EMBL/GenBank/DDBJ databases">
        <title>Rhodobacter blasticus.</title>
        <authorList>
            <person name="Meyer T.E."/>
            <person name="Miller S."/>
            <person name="Lodha T."/>
            <person name="Gandham S."/>
            <person name="Chintalapati S."/>
            <person name="Chintalapati V.R."/>
        </authorList>
    </citation>
    <scope>NUCLEOTIDE SEQUENCE [LARGE SCALE GENOMIC DNA]</scope>
    <source>
        <strain evidence="3 4">DSM 2131</strain>
    </source>
</reference>
<dbReference type="PANTHER" id="PTHR35024:SF4">
    <property type="entry name" value="POLYMER-FORMING CYTOSKELETAL PROTEIN"/>
    <property type="match status" value="1"/>
</dbReference>
<organism evidence="3 4">
    <name type="scientific">Fuscovulum blasticum DSM 2131</name>
    <dbReference type="NCBI Taxonomy" id="1188250"/>
    <lineage>
        <taxon>Bacteria</taxon>
        <taxon>Pseudomonadati</taxon>
        <taxon>Pseudomonadota</taxon>
        <taxon>Alphaproteobacteria</taxon>
        <taxon>Rhodobacterales</taxon>
        <taxon>Paracoccaceae</taxon>
        <taxon>Pseudogemmobacter</taxon>
    </lineage>
</organism>
<dbReference type="InterPro" id="IPR007607">
    <property type="entry name" value="BacA/B"/>
</dbReference>
<comment type="similarity">
    <text evidence="1">Belongs to the bactofilin family.</text>
</comment>